<feature type="region of interest" description="Disordered" evidence="1">
    <location>
        <begin position="208"/>
        <end position="237"/>
    </location>
</feature>
<organism evidence="2 3">
    <name type="scientific">Parafrankia irregularis</name>
    <dbReference type="NCBI Taxonomy" id="795642"/>
    <lineage>
        <taxon>Bacteria</taxon>
        <taxon>Bacillati</taxon>
        <taxon>Actinomycetota</taxon>
        <taxon>Actinomycetes</taxon>
        <taxon>Frankiales</taxon>
        <taxon>Frankiaceae</taxon>
        <taxon>Parafrankia</taxon>
    </lineage>
</organism>
<reference evidence="3" key="1">
    <citation type="submission" date="2015-11" db="EMBL/GenBank/DDBJ databases">
        <authorList>
            <person name="Varghese N."/>
        </authorList>
    </citation>
    <scope>NUCLEOTIDE SEQUENCE [LARGE SCALE GENOMIC DNA]</scope>
    <source>
        <strain evidence="3">DSM 45899</strain>
    </source>
</reference>
<keyword evidence="3" id="KW-1185">Reference proteome</keyword>
<dbReference type="AlphaFoldDB" id="A0A0S4QND4"/>
<evidence type="ECO:0000313" key="3">
    <source>
        <dbReference type="Proteomes" id="UP000198802"/>
    </source>
</evidence>
<dbReference type="Proteomes" id="UP000198802">
    <property type="component" value="Unassembled WGS sequence"/>
</dbReference>
<proteinExistence type="predicted"/>
<gene>
    <name evidence="2" type="ORF">Ga0074812_108135</name>
</gene>
<name>A0A0S4QND4_9ACTN</name>
<evidence type="ECO:0000256" key="1">
    <source>
        <dbReference type="SAM" id="MobiDB-lite"/>
    </source>
</evidence>
<accession>A0A0S4QND4</accession>
<evidence type="ECO:0000313" key="2">
    <source>
        <dbReference type="EMBL" id="CUU56607.1"/>
    </source>
</evidence>
<protein>
    <submittedName>
        <fullName evidence="2">Uncharacterized protein</fullName>
    </submittedName>
</protein>
<dbReference type="EMBL" id="FAOZ01000008">
    <property type="protein sequence ID" value="CUU56607.1"/>
    <property type="molecule type" value="Genomic_DNA"/>
</dbReference>
<sequence length="281" mass="30035">MLFTGRRLVVRTAPSLHVRTMTLALAPSASQGVRAGLERAVAAQAEVLCRFAELTDLGPRPPQILRVWISSWSPETSGVAGDPLSVDEAAYAVTGRLPRAALMHPGMPTEIVSDTAGGLWEHLGELAALVPEPAWLARALMAEEGDVVAPNPEALPAWDTPIHGCTISIDGHELRLSGAGSEGEVVAAAEYEETSEAVRVRVQLGIQPGLTRRPGEPGAWRSESRSTPGGVRRGTGSRWSVAVRLARTLGGRPVYDLASTSATARSDAWKTWERQRSPRCF</sequence>